<feature type="chain" id="PRO_5037550684" evidence="8">
    <location>
        <begin position="32"/>
        <end position="1112"/>
    </location>
</feature>
<feature type="signal peptide" evidence="8">
    <location>
        <begin position="1"/>
        <end position="31"/>
    </location>
</feature>
<accession>A0A927R9J5</accession>
<feature type="active site" description="Charge relay system" evidence="5 6">
    <location>
        <position position="265"/>
    </location>
</feature>
<proteinExistence type="inferred from homology"/>
<comment type="similarity">
    <text evidence="1 6 7">Belongs to the peptidase S8 family.</text>
</comment>
<keyword evidence="4 6" id="KW-0720">Serine protease</keyword>
<evidence type="ECO:0000256" key="2">
    <source>
        <dbReference type="ARBA" id="ARBA00022670"/>
    </source>
</evidence>
<keyword evidence="2 6" id="KW-0645">Protease</keyword>
<dbReference type="PRINTS" id="PR00723">
    <property type="entry name" value="SUBTILISIN"/>
</dbReference>
<evidence type="ECO:0000256" key="1">
    <source>
        <dbReference type="ARBA" id="ARBA00011073"/>
    </source>
</evidence>
<dbReference type="InterPro" id="IPR036852">
    <property type="entry name" value="Peptidase_S8/S53_dom_sf"/>
</dbReference>
<evidence type="ECO:0000256" key="5">
    <source>
        <dbReference type="PIRSR" id="PIRSR615500-1"/>
    </source>
</evidence>
<dbReference type="InterPro" id="IPR013783">
    <property type="entry name" value="Ig-like_fold"/>
</dbReference>
<feature type="active site" description="Charge relay system" evidence="5 6">
    <location>
        <position position="436"/>
    </location>
</feature>
<dbReference type="Gene3D" id="3.40.50.200">
    <property type="entry name" value="Peptidase S8/S53 domain"/>
    <property type="match status" value="1"/>
</dbReference>
<name>A0A927R9J5_9ACTN</name>
<protein>
    <submittedName>
        <fullName evidence="10">Subtilisin family serine protease</fullName>
    </submittedName>
</protein>
<keyword evidence="3 6" id="KW-0378">Hydrolase</keyword>
<dbReference type="InterPro" id="IPR023827">
    <property type="entry name" value="Peptidase_S8_Asp-AS"/>
</dbReference>
<evidence type="ECO:0000256" key="4">
    <source>
        <dbReference type="ARBA" id="ARBA00022825"/>
    </source>
</evidence>
<dbReference type="PROSITE" id="PS51892">
    <property type="entry name" value="SUBTILASE"/>
    <property type="match status" value="1"/>
</dbReference>
<sequence length="1112" mass="115739">MLRTVARWGGGAAIIALVVSSAGPAGTTAWAAVPDSGTEAVRAPQRPGEPDRSVTLITGDRVTVRADGVASVEPGAGRKGIPALTRRLDGRLHVTPVDALALVQDGRLDARLFDVTTLIEFGYDDRRANLPLIVTAGGSRSAARSTVTARGAEVVRDLPSVGGMAVRADKATLTEFWRGVAGVAPSRSLRGGVSKIWLDGLRKPTLEQSVPQIGAPAAWQAGLDGTGVTVAVLDTGVDADHPDLAGQVTGTANFTEEDARDVVGHGTHVASTIAGTGAASDGRNRGVAPGARLLAGKVCITRGCPDSSILAGMQWAAERGAAVVNLSLGGQDTPEVDPVEQAVQTLTEQYGTLFVVAVGNDGQAAAIASPASADAALAVGAVDRSDELAWFSNRGPRTGDGGPKPDITAPGTDIVAARSSDGPAPDQPYRTMSGTSMATPHVAGAAAILAQRHPGWQAGALKSTLMAAAVPHPELDMFAQGAGRVDVARSIDQTLASDPPSVGFGGQSWPHHDDVPVARAVTYRNSGTAPLTLALSLEASGPDGTAAPAGMFTVNPSTVTVPAGGTAEVSVTADTRVDTTDGLYTGRLVATTGDLVLRTPFTVDRATEMYDVTVSHLDRAGAPTRACSELVGLDGAGLTEDDVHRPCGAEGTGTATVRLPKGRYALLSVLHDDDVSNLLTQPVVEVTGPTTVVVDARKAEPVSVTLPRADAAQVFADLAVQVPVGGSSYGFGVFGDSFAQTRLGRLDDGGAVPGFFATVVGSWARADPENDVYNSPFVYNLAWSVPADRFDGFTRQVRQSDLATIHTRYAHNVVGDAYFDVFDPAFFPGVGGAFSASLLFDSPFERTEYFNSDPDVQWSHHVLERDGSGSILTAVEPVRTTYQTGTVTRNQWNQAVFGASLESPGWPEDYVSRVGDKVFVNMPLYADGAGRQVLAFDAVEKMVLYRDGVKVGESDGLWEAFEVPPAAADYRLEVTGTRAQPIALSTRVEAAWTFRSGHVPGESPVRLPLSGIRFSPPLDQHNMAPAGRSFLIPVSARPQPGSTGGNVRSLGVEVSYDDGATWHRATVIAVNGVGAVHVKHPKGSGFVSLRATATDRSGNTVRQTVIRAYGIG</sequence>
<reference evidence="10" key="1">
    <citation type="submission" date="2020-10" db="EMBL/GenBank/DDBJ databases">
        <title>Sequencing the genomes of 1000 actinobacteria strains.</title>
        <authorList>
            <person name="Klenk H.-P."/>
        </authorList>
    </citation>
    <scope>NUCLEOTIDE SEQUENCE</scope>
    <source>
        <strain evidence="10">DSM 46832</strain>
    </source>
</reference>
<dbReference type="GO" id="GO:0005975">
    <property type="term" value="P:carbohydrate metabolic process"/>
    <property type="evidence" value="ECO:0007669"/>
    <property type="project" value="UniProtKB-ARBA"/>
</dbReference>
<evidence type="ECO:0000313" key="11">
    <source>
        <dbReference type="Proteomes" id="UP000649753"/>
    </source>
</evidence>
<feature type="active site" description="Charge relay system" evidence="5 6">
    <location>
        <position position="234"/>
    </location>
</feature>
<feature type="domain" description="Peptidase S8/S53" evidence="9">
    <location>
        <begin position="225"/>
        <end position="482"/>
    </location>
</feature>
<dbReference type="InterPro" id="IPR023828">
    <property type="entry name" value="Peptidase_S8_Ser-AS"/>
</dbReference>
<evidence type="ECO:0000313" key="10">
    <source>
        <dbReference type="EMBL" id="MBE1491504.1"/>
    </source>
</evidence>
<gene>
    <name evidence="10" type="ORF">H4W31_007142</name>
</gene>
<evidence type="ECO:0000256" key="6">
    <source>
        <dbReference type="PROSITE-ProRule" id="PRU01240"/>
    </source>
</evidence>
<evidence type="ECO:0000256" key="7">
    <source>
        <dbReference type="RuleBase" id="RU003355"/>
    </source>
</evidence>
<dbReference type="Gene3D" id="2.60.40.10">
    <property type="entry name" value="Immunoglobulins"/>
    <property type="match status" value="1"/>
</dbReference>
<dbReference type="SUPFAM" id="SSF52743">
    <property type="entry name" value="Subtilisin-like"/>
    <property type="match status" value="1"/>
</dbReference>
<dbReference type="GO" id="GO:0004252">
    <property type="term" value="F:serine-type endopeptidase activity"/>
    <property type="evidence" value="ECO:0007669"/>
    <property type="project" value="UniProtKB-UniRule"/>
</dbReference>
<dbReference type="InterPro" id="IPR015500">
    <property type="entry name" value="Peptidase_S8_subtilisin-rel"/>
</dbReference>
<organism evidence="10 11">
    <name type="scientific">Plantactinospora soyae</name>
    <dbReference type="NCBI Taxonomy" id="1544732"/>
    <lineage>
        <taxon>Bacteria</taxon>
        <taxon>Bacillati</taxon>
        <taxon>Actinomycetota</taxon>
        <taxon>Actinomycetes</taxon>
        <taxon>Micromonosporales</taxon>
        <taxon>Micromonosporaceae</taxon>
        <taxon>Plantactinospora</taxon>
    </lineage>
</organism>
<dbReference type="GO" id="GO:0006508">
    <property type="term" value="P:proteolysis"/>
    <property type="evidence" value="ECO:0007669"/>
    <property type="project" value="UniProtKB-KW"/>
</dbReference>
<evidence type="ECO:0000259" key="9">
    <source>
        <dbReference type="Pfam" id="PF00082"/>
    </source>
</evidence>
<dbReference type="PANTHER" id="PTHR43399:SF4">
    <property type="entry name" value="CELL WALL-ASSOCIATED PROTEASE"/>
    <property type="match status" value="1"/>
</dbReference>
<dbReference type="PROSITE" id="PS00137">
    <property type="entry name" value="SUBTILASE_HIS"/>
    <property type="match status" value="1"/>
</dbReference>
<evidence type="ECO:0000256" key="3">
    <source>
        <dbReference type="ARBA" id="ARBA00022801"/>
    </source>
</evidence>
<evidence type="ECO:0000256" key="8">
    <source>
        <dbReference type="SAM" id="SignalP"/>
    </source>
</evidence>
<dbReference type="RefSeq" id="WP_192770566.1">
    <property type="nucleotide sequence ID" value="NZ_JADBEB010000001.1"/>
</dbReference>
<dbReference type="PROSITE" id="PS00138">
    <property type="entry name" value="SUBTILASE_SER"/>
    <property type="match status" value="1"/>
</dbReference>
<keyword evidence="8" id="KW-0732">Signal</keyword>
<dbReference type="InterPro" id="IPR051048">
    <property type="entry name" value="Peptidase_S8/S53_subtilisin"/>
</dbReference>
<dbReference type="EMBL" id="JADBEB010000001">
    <property type="protein sequence ID" value="MBE1491504.1"/>
    <property type="molecule type" value="Genomic_DNA"/>
</dbReference>
<dbReference type="Pfam" id="PF00082">
    <property type="entry name" value="Peptidase_S8"/>
    <property type="match status" value="1"/>
</dbReference>
<dbReference type="InterPro" id="IPR000209">
    <property type="entry name" value="Peptidase_S8/S53_dom"/>
</dbReference>
<keyword evidence="11" id="KW-1185">Reference proteome</keyword>
<dbReference type="PROSITE" id="PS00136">
    <property type="entry name" value="SUBTILASE_ASP"/>
    <property type="match status" value="1"/>
</dbReference>
<dbReference type="AlphaFoldDB" id="A0A927R9J5"/>
<comment type="caution">
    <text evidence="10">The sequence shown here is derived from an EMBL/GenBank/DDBJ whole genome shotgun (WGS) entry which is preliminary data.</text>
</comment>
<dbReference type="PANTHER" id="PTHR43399">
    <property type="entry name" value="SUBTILISIN-RELATED"/>
    <property type="match status" value="1"/>
</dbReference>
<dbReference type="InterPro" id="IPR022398">
    <property type="entry name" value="Peptidase_S8_His-AS"/>
</dbReference>
<dbReference type="Proteomes" id="UP000649753">
    <property type="component" value="Unassembled WGS sequence"/>
</dbReference>